<dbReference type="Proteomes" id="UP000550136">
    <property type="component" value="Unassembled WGS sequence"/>
</dbReference>
<dbReference type="PANTHER" id="PTHR40980:SF3">
    <property type="entry name" value="TONB-DEPENDENT RECEPTOR-LIKE BETA-BARREL DOMAIN-CONTAINING PROTEIN"/>
    <property type="match status" value="1"/>
</dbReference>
<dbReference type="Pfam" id="PF00593">
    <property type="entry name" value="TonB_dep_Rec_b-barrel"/>
    <property type="match status" value="1"/>
</dbReference>
<comment type="subcellular location">
    <subcellularLocation>
        <location evidence="1 4">Cell outer membrane</location>
    </subcellularLocation>
</comment>
<reference evidence="9 11" key="2">
    <citation type="submission" date="2020-12" db="EMBL/GenBank/DDBJ databases">
        <title>FDA dAtabase for Regulatory Grade micrObial Sequences (FDA-ARGOS): Supporting development and validation of Infectious Disease Dx tests.</title>
        <authorList>
            <person name="Sproer C."/>
            <person name="Gronow S."/>
            <person name="Severitt S."/>
            <person name="Schroder I."/>
            <person name="Tallon L."/>
            <person name="Sadzewicz L."/>
            <person name="Zhao X."/>
            <person name="Boylan J."/>
            <person name="Ott S."/>
            <person name="Bowen H."/>
            <person name="Vavikolanu K."/>
            <person name="Mehta A."/>
            <person name="Aluvathingal J."/>
            <person name="Nadendla S."/>
            <person name="Lowell S."/>
            <person name="Myers T."/>
            <person name="Yan Y."/>
            <person name="Sichtig H."/>
        </authorList>
    </citation>
    <scope>NUCLEOTIDE SEQUENCE [LARGE SCALE GENOMIC DNA]</scope>
    <source>
        <strain evidence="9 11">FDAARGOS_881</strain>
    </source>
</reference>
<dbReference type="EMBL" id="JABEOU010000057">
    <property type="protein sequence ID" value="NNG59492.1"/>
    <property type="molecule type" value="Genomic_DNA"/>
</dbReference>
<dbReference type="Gene3D" id="2.40.170.20">
    <property type="entry name" value="TonB-dependent receptor, beta-barrel domain"/>
    <property type="match status" value="1"/>
</dbReference>
<evidence type="ECO:0000259" key="7">
    <source>
        <dbReference type="Pfam" id="PF07715"/>
    </source>
</evidence>
<dbReference type="Pfam" id="PF07715">
    <property type="entry name" value="Plug"/>
    <property type="match status" value="1"/>
</dbReference>
<evidence type="ECO:0000256" key="5">
    <source>
        <dbReference type="SAM" id="MobiDB-lite"/>
    </source>
</evidence>
<accession>A0A411LJE3</accession>
<keyword evidence="8" id="KW-0675">Receptor</keyword>
<evidence type="ECO:0000256" key="2">
    <source>
        <dbReference type="ARBA" id="ARBA00023136"/>
    </source>
</evidence>
<protein>
    <submittedName>
        <fullName evidence="8">TonB-dependent receptor</fullName>
    </submittedName>
</protein>
<feature type="domain" description="TonB-dependent receptor plug" evidence="7">
    <location>
        <begin position="102"/>
        <end position="190"/>
    </location>
</feature>
<dbReference type="InterPro" id="IPR036942">
    <property type="entry name" value="Beta-barrel_TonB_sf"/>
</dbReference>
<evidence type="ECO:0000313" key="10">
    <source>
        <dbReference type="Proteomes" id="UP000550136"/>
    </source>
</evidence>
<evidence type="ECO:0000256" key="3">
    <source>
        <dbReference type="ARBA" id="ARBA00023237"/>
    </source>
</evidence>
<evidence type="ECO:0000313" key="9">
    <source>
        <dbReference type="EMBL" id="QPT08997.1"/>
    </source>
</evidence>
<dbReference type="AlphaFoldDB" id="A0A411LJE3"/>
<gene>
    <name evidence="8" type="ORF">HKX06_19250</name>
    <name evidence="9" type="ORF">I6G38_01285</name>
</gene>
<dbReference type="GO" id="GO:0009279">
    <property type="term" value="C:cell outer membrane"/>
    <property type="evidence" value="ECO:0007669"/>
    <property type="project" value="UniProtKB-SubCell"/>
</dbReference>
<dbReference type="Proteomes" id="UP000594836">
    <property type="component" value="Chromosome"/>
</dbReference>
<dbReference type="InterPro" id="IPR012910">
    <property type="entry name" value="Plug_dom"/>
</dbReference>
<dbReference type="OrthoDB" id="5476657at2"/>
<dbReference type="PANTHER" id="PTHR40980">
    <property type="entry name" value="PLUG DOMAIN-CONTAINING PROTEIN"/>
    <property type="match status" value="1"/>
</dbReference>
<dbReference type="EMBL" id="CP065713">
    <property type="protein sequence ID" value="QPT08997.1"/>
    <property type="molecule type" value="Genomic_DNA"/>
</dbReference>
<evidence type="ECO:0000256" key="1">
    <source>
        <dbReference type="ARBA" id="ARBA00004442"/>
    </source>
</evidence>
<feature type="domain" description="TonB-dependent receptor-like beta-barrel" evidence="6">
    <location>
        <begin position="421"/>
        <end position="923"/>
    </location>
</feature>
<keyword evidence="3" id="KW-0998">Cell outer membrane</keyword>
<keyword evidence="4" id="KW-0798">TonB box</keyword>
<dbReference type="InterPro" id="IPR010104">
    <property type="entry name" value="TonB_rcpt_bac"/>
</dbReference>
<dbReference type="InterPro" id="IPR037066">
    <property type="entry name" value="Plug_dom_sf"/>
</dbReference>
<organism evidence="8 10">
    <name type="scientific">Sphingomonas paucimobilis</name>
    <name type="common">Pseudomonas paucimobilis</name>
    <dbReference type="NCBI Taxonomy" id="13689"/>
    <lineage>
        <taxon>Bacteria</taxon>
        <taxon>Pseudomonadati</taxon>
        <taxon>Pseudomonadota</taxon>
        <taxon>Alphaproteobacteria</taxon>
        <taxon>Sphingomonadales</taxon>
        <taxon>Sphingomonadaceae</taxon>
        <taxon>Sphingomonas</taxon>
    </lineage>
</organism>
<dbReference type="GeneID" id="78527055"/>
<dbReference type="NCBIfam" id="TIGR01782">
    <property type="entry name" value="TonB-Xanth-Caul"/>
    <property type="match status" value="1"/>
</dbReference>
<evidence type="ECO:0000313" key="11">
    <source>
        <dbReference type="Proteomes" id="UP000594836"/>
    </source>
</evidence>
<dbReference type="Gene3D" id="2.170.130.10">
    <property type="entry name" value="TonB-dependent receptor, plug domain"/>
    <property type="match status" value="1"/>
</dbReference>
<evidence type="ECO:0000259" key="6">
    <source>
        <dbReference type="Pfam" id="PF00593"/>
    </source>
</evidence>
<keyword evidence="2 4" id="KW-0472">Membrane</keyword>
<dbReference type="RefSeq" id="WP_082052447.1">
    <property type="nucleotide sequence ID" value="NZ_AP023323.1"/>
</dbReference>
<dbReference type="InterPro" id="IPR000531">
    <property type="entry name" value="Beta-barrel_TonB"/>
</dbReference>
<evidence type="ECO:0000313" key="8">
    <source>
        <dbReference type="EMBL" id="NNG59492.1"/>
    </source>
</evidence>
<name>A0A411LJE3_SPHPI</name>
<reference evidence="8 10" key="1">
    <citation type="submission" date="2020-05" db="EMBL/GenBank/DDBJ databases">
        <title>Draft Genome Sequences of Sphingomonas sp. Isolated from the International Space Station.</title>
        <authorList>
            <person name="Bijlani S."/>
            <person name="Singh N.K."/>
            <person name="Mason C.E."/>
            <person name="Wang C.C."/>
            <person name="Venkateswaran K."/>
        </authorList>
    </citation>
    <scope>NUCLEOTIDE SEQUENCE [LARGE SCALE GENOMIC DNA]</scope>
    <source>
        <strain evidence="8 10">FKI-L5-BR-P1</strain>
    </source>
</reference>
<evidence type="ECO:0000256" key="4">
    <source>
        <dbReference type="RuleBase" id="RU003357"/>
    </source>
</evidence>
<dbReference type="SUPFAM" id="SSF56935">
    <property type="entry name" value="Porins"/>
    <property type="match status" value="1"/>
</dbReference>
<feature type="region of interest" description="Disordered" evidence="5">
    <location>
        <begin position="24"/>
        <end position="58"/>
    </location>
</feature>
<proteinExistence type="inferred from homology"/>
<comment type="similarity">
    <text evidence="4">Belongs to the TonB-dependent receptor family.</text>
</comment>
<sequence>MLSRRGLASGVAFAAIISAFPMDSAAAQQGKDATEKAQKVLTGDKSSKARPRKRTKREEKLAREAAKSSESQPQLSNDNGRLEGDIIVMGLRENVKSARNAKRRASQIVDVVVAQDIGKLPDKNIPEALARIPGIQIERNRGEGGDVKIRGLGGVMTTVNGSPTFSAGDRTTYLNDISSDMVAGIEVYKTRTPDQVEGSQTGVINLTLRRPTDFKEGATYAFSVRGDYADQVKKVNPYVSALVAYNADTAIGQMGFSVNGSINDVRYNESIRWNGMPHIPGSSRLTFEPSTTPRNIYLPHAIGFSGPNGRSKRADINVSTQWRPDDRWSITLEGGYRKQRMLWADNQFDIPLTYSASSAPLPVLSNIVLGPDGRLVKSLSSTSLDPMGPGRQSWFHESTNYNGRFQVDFKNERFEFNSWVNWARAENDSDNIFHWIRFNQQPSFDAIFNDTTDPLGGSNVNFKNIDLLDPKNYLYVDGFNQSKQYTYSSEVEAKWDLKLYTDSNFIDYLKTGFRYANRSYSRGIGARGPYADLRIPISSLPDYNLVSSGKGFQGSKSAANAEWLIGDSNSIRNSFNAIRGMLSGIYPELSSYYPEYNPYDGFTGSDGSYAAYVMAHYNIKLLFPIDGVIGTRIVNSLTNLTSIQRTTAFVNVDNRLVETTTETAISPRGNFLDVMPSVNAIIHFTPKLQLRTAWTYEVGRPDVYRINPRLALDLRNLNGPTASGGNPRLGPVTTNKYDASLEWYFGPTGLASIAIWQWNQDGLFGNRQLPEILPESPNVPVLVTRPYNLGRGRHRGIEGNLTTFFTFLPGFLKNFGVQVNGTMNLTRQAYPIFKPDSNLISEAEFIYGPYLNVSKYIYNLIGFFEKDGLNVRVAYNWQSRRQWWVDANNPYNNIFLDPVRRLDASINYDVNKNLTLALEGSNLTADGNRSYFGSYAAPQDVRYFSRNFSFSVRTRF</sequence>